<dbReference type="EMBL" id="KI275595">
    <property type="protein sequence ID" value="ESA22427.1"/>
    <property type="molecule type" value="Genomic_DNA"/>
</dbReference>
<evidence type="ECO:0000313" key="2">
    <source>
        <dbReference type="EMBL" id="ESA22427.1"/>
    </source>
</evidence>
<sequence>MPQDIVTEEIEAVKNEKWMENNIIEEWIESEEWLDDEIIGWTGEELKKFDKVGKRLITEALHWHKDADHNIRAVYTGNSRTTVWRKGKEKQKLENETKGMKTLDTFFKSSETLYSPRSSQSRSSPSQSSPSRSSSSLFSEIIKSPLFSVDNLHIRLKEINQQYGEGKMNASNNIAQIVWNKGELLVYRQGKHTKLESLVDDEDFKEECLIWL</sequence>
<evidence type="ECO:0000256" key="1">
    <source>
        <dbReference type="SAM" id="MobiDB-lite"/>
    </source>
</evidence>
<organism evidence="2">
    <name type="scientific">Rhizophagus irregularis (strain DAOM 181602 / DAOM 197198 / MUCL 43194)</name>
    <name type="common">Arbuscular mycorrhizal fungus</name>
    <name type="synonym">Glomus intraradices</name>
    <dbReference type="NCBI Taxonomy" id="747089"/>
    <lineage>
        <taxon>Eukaryota</taxon>
        <taxon>Fungi</taxon>
        <taxon>Fungi incertae sedis</taxon>
        <taxon>Mucoromycota</taxon>
        <taxon>Glomeromycotina</taxon>
        <taxon>Glomeromycetes</taxon>
        <taxon>Glomerales</taxon>
        <taxon>Glomeraceae</taxon>
        <taxon>Rhizophagus</taxon>
    </lineage>
</organism>
<dbReference type="AlphaFoldDB" id="U9URS7"/>
<protein>
    <submittedName>
        <fullName evidence="2">Uncharacterized protein</fullName>
    </submittedName>
</protein>
<proteinExistence type="predicted"/>
<reference evidence="2" key="1">
    <citation type="submission" date="2013-07" db="EMBL/GenBank/DDBJ databases">
        <title>The genome of an arbuscular mycorrhizal fungus provides insights into the evolution of the oldest plant symbiosis.</title>
        <authorList>
            <consortium name="DOE Joint Genome Institute"/>
            <person name="Tisserant E."/>
            <person name="Malbreil M."/>
            <person name="Kuo A."/>
            <person name="Kohler A."/>
            <person name="Symeonidi A."/>
            <person name="Balestrini R."/>
            <person name="Charron P."/>
            <person name="Duensing N."/>
            <person name="Frei-dit-Frey N."/>
            <person name="Gianinazzi-Pearson V."/>
            <person name="Gilbert B."/>
            <person name="Handa Y."/>
            <person name="Hijri M."/>
            <person name="Kaul R."/>
            <person name="Kawaguchi M."/>
            <person name="Krajinski F."/>
            <person name="Lammers P."/>
            <person name="Lapierre D."/>
            <person name="Masclaux F.G."/>
            <person name="Murat C."/>
            <person name="Morin E."/>
            <person name="Ndikumana S."/>
            <person name="Pagni M."/>
            <person name="Petitpierre D."/>
            <person name="Requena N."/>
            <person name="Rosikiewicz P."/>
            <person name="Riley R."/>
            <person name="Saito K."/>
            <person name="San Clemente H."/>
            <person name="Shapiro H."/>
            <person name="van Tuinen D."/>
            <person name="Becard G."/>
            <person name="Bonfante P."/>
            <person name="Paszkowski U."/>
            <person name="Shachar-Hill Y."/>
            <person name="Young J.P."/>
            <person name="Sanders I.R."/>
            <person name="Henrissat B."/>
            <person name="Rensing S.A."/>
            <person name="Grigoriev I.V."/>
            <person name="Corradi N."/>
            <person name="Roux C."/>
            <person name="Martin F."/>
        </authorList>
    </citation>
    <scope>NUCLEOTIDE SEQUENCE</scope>
    <source>
        <strain evidence="2">DAOM 197198</strain>
    </source>
</reference>
<feature type="compositionally biased region" description="Low complexity" evidence="1">
    <location>
        <begin position="115"/>
        <end position="134"/>
    </location>
</feature>
<accession>U9URS7</accession>
<dbReference type="HOGENOM" id="CLU_1156925_0_0_1"/>
<feature type="region of interest" description="Disordered" evidence="1">
    <location>
        <begin position="114"/>
        <end position="134"/>
    </location>
</feature>
<name>U9URS7_RHIID</name>
<gene>
    <name evidence="2" type="ORF">GLOINDRAFT_16446</name>
</gene>